<keyword evidence="1 2" id="KW-0808">Transferase</keyword>
<dbReference type="InterPro" id="IPR023606">
    <property type="entry name" value="CoA-Trfase_III_dom_1_sf"/>
</dbReference>
<gene>
    <name evidence="2" type="ORF">GCM10010994_33730</name>
</gene>
<organism evidence="2 3">
    <name type="scientific">Chelatococcus reniformis</name>
    <dbReference type="NCBI Taxonomy" id="1494448"/>
    <lineage>
        <taxon>Bacteria</taxon>
        <taxon>Pseudomonadati</taxon>
        <taxon>Pseudomonadota</taxon>
        <taxon>Alphaproteobacteria</taxon>
        <taxon>Hyphomicrobiales</taxon>
        <taxon>Chelatococcaceae</taxon>
        <taxon>Chelatococcus</taxon>
    </lineage>
</organism>
<dbReference type="PANTHER" id="PTHR48207:SF3">
    <property type="entry name" value="SUCCINATE--HYDROXYMETHYLGLUTARATE COA-TRANSFERASE"/>
    <property type="match status" value="1"/>
</dbReference>
<dbReference type="SUPFAM" id="SSF89796">
    <property type="entry name" value="CoA-transferase family III (CaiB/BaiF)"/>
    <property type="match status" value="1"/>
</dbReference>
<reference evidence="2" key="2">
    <citation type="submission" date="2020-09" db="EMBL/GenBank/DDBJ databases">
        <authorList>
            <person name="Sun Q."/>
            <person name="Zhou Y."/>
        </authorList>
    </citation>
    <scope>NUCLEOTIDE SEQUENCE</scope>
    <source>
        <strain evidence="2">CGMCC 1.12919</strain>
    </source>
</reference>
<evidence type="ECO:0000256" key="1">
    <source>
        <dbReference type="ARBA" id="ARBA00022679"/>
    </source>
</evidence>
<name>A0A916XHJ5_9HYPH</name>
<evidence type="ECO:0000313" key="3">
    <source>
        <dbReference type="Proteomes" id="UP000637002"/>
    </source>
</evidence>
<dbReference type="GO" id="GO:0008410">
    <property type="term" value="F:CoA-transferase activity"/>
    <property type="evidence" value="ECO:0007669"/>
    <property type="project" value="TreeGrafter"/>
</dbReference>
<dbReference type="Gene3D" id="3.30.1540.10">
    <property type="entry name" value="formyl-coa transferase, domain 3"/>
    <property type="match status" value="1"/>
</dbReference>
<keyword evidence="3" id="KW-1185">Reference proteome</keyword>
<proteinExistence type="predicted"/>
<dbReference type="PANTHER" id="PTHR48207">
    <property type="entry name" value="SUCCINATE--HYDROXYMETHYLGLUTARATE COA-TRANSFERASE"/>
    <property type="match status" value="1"/>
</dbReference>
<protein>
    <submittedName>
        <fullName evidence="2">CoA transferase</fullName>
    </submittedName>
</protein>
<dbReference type="AlphaFoldDB" id="A0A916XHJ5"/>
<dbReference type="EMBL" id="BMGG01000006">
    <property type="protein sequence ID" value="GGC72603.1"/>
    <property type="molecule type" value="Genomic_DNA"/>
</dbReference>
<dbReference type="Proteomes" id="UP000637002">
    <property type="component" value="Unassembled WGS sequence"/>
</dbReference>
<dbReference type="InterPro" id="IPR050483">
    <property type="entry name" value="CoA-transferase_III_domain"/>
</dbReference>
<accession>A0A916XHJ5</accession>
<comment type="caution">
    <text evidence="2">The sequence shown here is derived from an EMBL/GenBank/DDBJ whole genome shotgun (WGS) entry which is preliminary data.</text>
</comment>
<dbReference type="Pfam" id="PF02515">
    <property type="entry name" value="CoA_transf_3"/>
    <property type="match status" value="1"/>
</dbReference>
<dbReference type="InterPro" id="IPR003673">
    <property type="entry name" value="CoA-Trfase_fam_III"/>
</dbReference>
<sequence>MNTTGNAPPARGPLEGMRVLDLSRFVAGPYCAMMLGDMGADVVKIERPGKGETARGLEPGVDGESFYCFAVHRNKKGLTLDYGSDEGRALFHAMVAKADVVVENFRPGVMEAIGCGWETLRALNPRLVMARISGFGQDGPLAHRQCFDAVAQAMSGLMHMTGQPDRPPMLTGSTIIDYTTGMYAAMGVLAALNARHVTGEGQLVDVALLDSAISLMLSAIPDRAVGGLPLERNGNRDRFSAPGNTFHTGDDRWVLLTVADEKMFENLARAMGRPDLPRDPRFADRVSRVAHVEAIETEVTAWTRSLTADEVVIALEKAGVPCAKVASIDEMIANPQLRHRGQIVEVPHPSGARIPIQGVTMRLSQTPLSIRRALPHVGEHSDEVLHEWLGLAAADIGALRQRQVV</sequence>
<reference evidence="2" key="1">
    <citation type="journal article" date="2014" name="Int. J. Syst. Evol. Microbiol.">
        <title>Complete genome sequence of Corynebacterium casei LMG S-19264T (=DSM 44701T), isolated from a smear-ripened cheese.</title>
        <authorList>
            <consortium name="US DOE Joint Genome Institute (JGI-PGF)"/>
            <person name="Walter F."/>
            <person name="Albersmeier A."/>
            <person name="Kalinowski J."/>
            <person name="Ruckert C."/>
        </authorList>
    </citation>
    <scope>NUCLEOTIDE SEQUENCE</scope>
    <source>
        <strain evidence="2">CGMCC 1.12919</strain>
    </source>
</reference>
<dbReference type="RefSeq" id="WP_188610357.1">
    <property type="nucleotide sequence ID" value="NZ_BMGG01000006.1"/>
</dbReference>
<evidence type="ECO:0000313" key="2">
    <source>
        <dbReference type="EMBL" id="GGC72603.1"/>
    </source>
</evidence>
<dbReference type="Gene3D" id="3.40.50.10540">
    <property type="entry name" value="Crotonobetainyl-coa:carnitine coa-transferase, domain 1"/>
    <property type="match status" value="1"/>
</dbReference>
<dbReference type="InterPro" id="IPR044855">
    <property type="entry name" value="CoA-Trfase_III_dom3_sf"/>
</dbReference>